<keyword evidence="4" id="KW-0804">Transcription</keyword>
<protein>
    <recommendedName>
        <fullName evidence="8">BZIP domain-containing protein</fullName>
    </recommendedName>
</protein>
<accession>A0AAV0GTD2</accession>
<evidence type="ECO:0000256" key="4">
    <source>
        <dbReference type="ARBA" id="ARBA00023163"/>
    </source>
</evidence>
<gene>
    <name evidence="9" type="ORF">LITE_LOCUS949</name>
</gene>
<dbReference type="PROSITE" id="PS50217">
    <property type="entry name" value="BZIP"/>
    <property type="match status" value="1"/>
</dbReference>
<evidence type="ECO:0000259" key="8">
    <source>
        <dbReference type="PROSITE" id="PS50217"/>
    </source>
</evidence>
<dbReference type="InterPro" id="IPR046347">
    <property type="entry name" value="bZIP_sf"/>
</dbReference>
<dbReference type="EMBL" id="CAMGYJ010000002">
    <property type="protein sequence ID" value="CAI0376296.1"/>
    <property type="molecule type" value="Genomic_DNA"/>
</dbReference>
<keyword evidence="2" id="KW-0805">Transcription regulation</keyword>
<feature type="coiled-coil region" evidence="6">
    <location>
        <begin position="138"/>
        <end position="172"/>
    </location>
</feature>
<keyword evidence="3" id="KW-0238">DNA-binding</keyword>
<dbReference type="Gene3D" id="1.20.5.170">
    <property type="match status" value="1"/>
</dbReference>
<evidence type="ECO:0000256" key="3">
    <source>
        <dbReference type="ARBA" id="ARBA00023125"/>
    </source>
</evidence>
<dbReference type="SUPFAM" id="SSF57959">
    <property type="entry name" value="Leucine zipper domain"/>
    <property type="match status" value="1"/>
</dbReference>
<dbReference type="GO" id="GO:0005634">
    <property type="term" value="C:nucleus"/>
    <property type="evidence" value="ECO:0007669"/>
    <property type="project" value="UniProtKB-SubCell"/>
</dbReference>
<comment type="subcellular location">
    <subcellularLocation>
        <location evidence="1">Nucleus</location>
    </subcellularLocation>
</comment>
<dbReference type="AlphaFoldDB" id="A0AAV0GTD2"/>
<dbReference type="Proteomes" id="UP001154282">
    <property type="component" value="Unassembled WGS sequence"/>
</dbReference>
<feature type="region of interest" description="Disordered" evidence="7">
    <location>
        <begin position="1"/>
        <end position="36"/>
    </location>
</feature>
<sequence>MEEQKPGGMNQSAGGMIGKEESFDQSASPQSAPPRYPTTAAAAADYLLRDEKIGGMVQGLHREASCFASEIEGFFGDIYPDDLTCFTFKTPHSMEGFAACDGGLTDSFLWSHSSSNTNVNPRQYSHSVSIDAQMVSNRESARRSRRRKQAHLAELELQVEQLTGENATMYKQLSDAAQQYREAGTNHRVLKSGVEALRAKVKLAEDMVARGSFTCSMNMLLQNTPPQVMNNHVNLNHHHHHHRMAANVSPSITVRGGEEVSYGGGGGGAGGGGVSVGSASLNNDVISETGVSCVSSVIWP</sequence>
<organism evidence="9 10">
    <name type="scientific">Linum tenue</name>
    <dbReference type="NCBI Taxonomy" id="586396"/>
    <lineage>
        <taxon>Eukaryota</taxon>
        <taxon>Viridiplantae</taxon>
        <taxon>Streptophyta</taxon>
        <taxon>Embryophyta</taxon>
        <taxon>Tracheophyta</taxon>
        <taxon>Spermatophyta</taxon>
        <taxon>Magnoliopsida</taxon>
        <taxon>eudicotyledons</taxon>
        <taxon>Gunneridae</taxon>
        <taxon>Pentapetalae</taxon>
        <taxon>rosids</taxon>
        <taxon>fabids</taxon>
        <taxon>Malpighiales</taxon>
        <taxon>Linaceae</taxon>
        <taxon>Linum</taxon>
    </lineage>
</organism>
<evidence type="ECO:0000313" key="10">
    <source>
        <dbReference type="Proteomes" id="UP001154282"/>
    </source>
</evidence>
<dbReference type="PANTHER" id="PTHR47693:SF1">
    <property type="entry name" value="BZIP TRANSCRIPTION FACTOR RISBZ3"/>
    <property type="match status" value="1"/>
</dbReference>
<dbReference type="InterPro" id="IPR045314">
    <property type="entry name" value="bZIP_plant_GBF1"/>
</dbReference>
<keyword evidence="10" id="KW-1185">Reference proteome</keyword>
<dbReference type="FunFam" id="1.20.5.170:FF:000020">
    <property type="entry name" value="BZIP transcription factor"/>
    <property type="match status" value="1"/>
</dbReference>
<proteinExistence type="predicted"/>
<feature type="domain" description="BZIP" evidence="8">
    <location>
        <begin position="137"/>
        <end position="179"/>
    </location>
</feature>
<dbReference type="Pfam" id="PF00170">
    <property type="entry name" value="bZIP_1"/>
    <property type="match status" value="1"/>
</dbReference>
<reference evidence="9" key="1">
    <citation type="submission" date="2022-08" db="EMBL/GenBank/DDBJ databases">
        <authorList>
            <person name="Gutierrez-Valencia J."/>
        </authorList>
    </citation>
    <scope>NUCLEOTIDE SEQUENCE</scope>
</reference>
<dbReference type="InterPro" id="IPR004827">
    <property type="entry name" value="bZIP"/>
</dbReference>
<name>A0AAV0GTD2_9ROSI</name>
<dbReference type="GO" id="GO:0003700">
    <property type="term" value="F:DNA-binding transcription factor activity"/>
    <property type="evidence" value="ECO:0007669"/>
    <property type="project" value="InterPro"/>
</dbReference>
<keyword evidence="5" id="KW-0539">Nucleus</keyword>
<dbReference type="SMART" id="SM00338">
    <property type="entry name" value="BRLZ"/>
    <property type="match status" value="1"/>
</dbReference>
<dbReference type="InterPro" id="IPR044168">
    <property type="entry name" value="RISBZ3/4/5"/>
</dbReference>
<dbReference type="PANTHER" id="PTHR47693">
    <property type="entry name" value="BZIP TRANSCRIPTION FACTOR RISBZ3-RELATED"/>
    <property type="match status" value="1"/>
</dbReference>
<evidence type="ECO:0000313" key="9">
    <source>
        <dbReference type="EMBL" id="CAI0376296.1"/>
    </source>
</evidence>
<comment type="caution">
    <text evidence="9">The sequence shown here is derived from an EMBL/GenBank/DDBJ whole genome shotgun (WGS) entry which is preliminary data.</text>
</comment>
<evidence type="ECO:0000256" key="2">
    <source>
        <dbReference type="ARBA" id="ARBA00023015"/>
    </source>
</evidence>
<evidence type="ECO:0000256" key="5">
    <source>
        <dbReference type="ARBA" id="ARBA00023242"/>
    </source>
</evidence>
<dbReference type="GO" id="GO:0046983">
    <property type="term" value="F:protein dimerization activity"/>
    <property type="evidence" value="ECO:0007669"/>
    <property type="project" value="UniProtKB-ARBA"/>
</dbReference>
<keyword evidence="6" id="KW-0175">Coiled coil</keyword>
<evidence type="ECO:0000256" key="6">
    <source>
        <dbReference type="SAM" id="Coils"/>
    </source>
</evidence>
<evidence type="ECO:0000256" key="7">
    <source>
        <dbReference type="SAM" id="MobiDB-lite"/>
    </source>
</evidence>
<dbReference type="GO" id="GO:0003677">
    <property type="term" value="F:DNA binding"/>
    <property type="evidence" value="ECO:0007669"/>
    <property type="project" value="UniProtKB-KW"/>
</dbReference>
<dbReference type="CDD" id="cd14702">
    <property type="entry name" value="bZIP_plant_GBF1"/>
    <property type="match status" value="1"/>
</dbReference>
<evidence type="ECO:0000256" key="1">
    <source>
        <dbReference type="ARBA" id="ARBA00004123"/>
    </source>
</evidence>